<proteinExistence type="predicted"/>
<evidence type="ECO:0000313" key="2">
    <source>
        <dbReference type="Proteomes" id="UP001638806"/>
    </source>
</evidence>
<comment type="caution">
    <text evidence="1">The sequence shown here is derived from an EMBL/GenBank/DDBJ whole genome shotgun (WGS) entry which is preliminary data.</text>
</comment>
<sequence length="128" mass="14061">MKLLGLPALALYATSVYAADCFGQGQTSLLSDYFADAYWDARGKMCGNTDCGYQKDCTTTSTKTVSMGLGEPVTVRVSFKRQKLNGNGFKDCWDATENIINQCILGSHQMDGTWATNGQLYQLSSEWN</sequence>
<dbReference type="EMBL" id="JBGNUJ010000012">
    <property type="protein sequence ID" value="KAL3952389.1"/>
    <property type="molecule type" value="Genomic_DNA"/>
</dbReference>
<name>A0ACC4D9B4_PURLI</name>
<keyword evidence="2" id="KW-1185">Reference proteome</keyword>
<organism evidence="1 2">
    <name type="scientific">Purpureocillium lilacinum</name>
    <name type="common">Paecilomyces lilacinus</name>
    <dbReference type="NCBI Taxonomy" id="33203"/>
    <lineage>
        <taxon>Eukaryota</taxon>
        <taxon>Fungi</taxon>
        <taxon>Dikarya</taxon>
        <taxon>Ascomycota</taxon>
        <taxon>Pezizomycotina</taxon>
        <taxon>Sordariomycetes</taxon>
        <taxon>Hypocreomycetidae</taxon>
        <taxon>Hypocreales</taxon>
        <taxon>Ophiocordycipitaceae</taxon>
        <taxon>Purpureocillium</taxon>
    </lineage>
</organism>
<reference evidence="1" key="1">
    <citation type="submission" date="2024-12" db="EMBL/GenBank/DDBJ databases">
        <title>Comparative genomics and development of molecular markers within Purpureocillium lilacinum and among Purpureocillium species.</title>
        <authorList>
            <person name="Yeh Z.-Y."/>
            <person name="Ni N.-T."/>
            <person name="Lo P.-H."/>
            <person name="Mushyakhwo K."/>
            <person name="Lin C.-F."/>
            <person name="Nai Y.-S."/>
        </authorList>
    </citation>
    <scope>NUCLEOTIDE SEQUENCE</scope>
    <source>
        <strain evidence="1">NCHU-NPUST-175</strain>
    </source>
</reference>
<dbReference type="Proteomes" id="UP001638806">
    <property type="component" value="Unassembled WGS sequence"/>
</dbReference>
<protein>
    <submittedName>
        <fullName evidence="1">Uncharacterized protein</fullName>
    </submittedName>
</protein>
<accession>A0ACC4D9B4</accession>
<gene>
    <name evidence="1" type="ORF">ACCO45_012332</name>
</gene>
<evidence type="ECO:0000313" key="1">
    <source>
        <dbReference type="EMBL" id="KAL3952389.1"/>
    </source>
</evidence>